<evidence type="ECO:0000313" key="3">
    <source>
        <dbReference type="Proteomes" id="UP000274504"/>
    </source>
</evidence>
<dbReference type="WBParaSite" id="HDID_0000040801-mRNA-1">
    <property type="protein sequence ID" value="HDID_0000040801-mRNA-1"/>
    <property type="gene ID" value="HDID_0000040801"/>
</dbReference>
<reference evidence="4" key="1">
    <citation type="submission" date="2017-02" db="UniProtKB">
        <authorList>
            <consortium name="WormBaseParasite"/>
        </authorList>
    </citation>
    <scope>IDENTIFICATION</scope>
</reference>
<dbReference type="Gene3D" id="4.10.280.10">
    <property type="entry name" value="Helix-loop-helix DNA-binding domain"/>
    <property type="match status" value="1"/>
</dbReference>
<feature type="domain" description="BHLH" evidence="1">
    <location>
        <begin position="46"/>
        <end position="98"/>
    </location>
</feature>
<dbReference type="SMART" id="SM00353">
    <property type="entry name" value="HLH"/>
    <property type="match status" value="1"/>
</dbReference>
<evidence type="ECO:0000313" key="2">
    <source>
        <dbReference type="EMBL" id="VDL15974.1"/>
    </source>
</evidence>
<evidence type="ECO:0000259" key="1">
    <source>
        <dbReference type="PROSITE" id="PS50888"/>
    </source>
</evidence>
<dbReference type="InterPro" id="IPR050283">
    <property type="entry name" value="E-box_TF_Regulators"/>
</dbReference>
<dbReference type="PANTHER" id="PTHR23349:SF42">
    <property type="entry name" value="BHLH DOMAIN-CONTAINING PROTEIN"/>
    <property type="match status" value="1"/>
</dbReference>
<gene>
    <name evidence="2" type="ORF">HDID_LOCUS409</name>
</gene>
<dbReference type="Pfam" id="PF00010">
    <property type="entry name" value="HLH"/>
    <property type="match status" value="1"/>
</dbReference>
<dbReference type="OrthoDB" id="10055449at2759"/>
<dbReference type="GO" id="GO:0032502">
    <property type="term" value="P:developmental process"/>
    <property type="evidence" value="ECO:0007669"/>
    <property type="project" value="TreeGrafter"/>
</dbReference>
<dbReference type="InterPro" id="IPR011598">
    <property type="entry name" value="bHLH_dom"/>
</dbReference>
<protein>
    <submittedName>
        <fullName evidence="4">BHLH domain-containing protein</fullName>
    </submittedName>
</protein>
<name>A0A0R3S8E3_HYMDI</name>
<dbReference type="InterPro" id="IPR036638">
    <property type="entry name" value="HLH_DNA-bd_sf"/>
</dbReference>
<dbReference type="PROSITE" id="PS50888">
    <property type="entry name" value="BHLH"/>
    <property type="match status" value="1"/>
</dbReference>
<dbReference type="GO" id="GO:0000977">
    <property type="term" value="F:RNA polymerase II transcription regulatory region sequence-specific DNA binding"/>
    <property type="evidence" value="ECO:0007669"/>
    <property type="project" value="TreeGrafter"/>
</dbReference>
<dbReference type="EMBL" id="UYSG01000054">
    <property type="protein sequence ID" value="VDL15974.1"/>
    <property type="molecule type" value="Genomic_DNA"/>
</dbReference>
<dbReference type="STRING" id="6216.A0A0R3S8E3"/>
<organism evidence="4">
    <name type="scientific">Hymenolepis diminuta</name>
    <name type="common">Rat tapeworm</name>
    <dbReference type="NCBI Taxonomy" id="6216"/>
    <lineage>
        <taxon>Eukaryota</taxon>
        <taxon>Metazoa</taxon>
        <taxon>Spiralia</taxon>
        <taxon>Lophotrochozoa</taxon>
        <taxon>Platyhelminthes</taxon>
        <taxon>Cestoda</taxon>
        <taxon>Eucestoda</taxon>
        <taxon>Cyclophyllidea</taxon>
        <taxon>Hymenolepididae</taxon>
        <taxon>Hymenolepis</taxon>
    </lineage>
</organism>
<dbReference type="GO" id="GO:0000981">
    <property type="term" value="F:DNA-binding transcription factor activity, RNA polymerase II-specific"/>
    <property type="evidence" value="ECO:0007669"/>
    <property type="project" value="TreeGrafter"/>
</dbReference>
<dbReference type="Proteomes" id="UP000274504">
    <property type="component" value="Unassembled WGS sequence"/>
</dbReference>
<proteinExistence type="predicted"/>
<reference evidence="2 3" key="2">
    <citation type="submission" date="2018-11" db="EMBL/GenBank/DDBJ databases">
        <authorList>
            <consortium name="Pathogen Informatics"/>
        </authorList>
    </citation>
    <scope>NUCLEOTIDE SEQUENCE [LARGE SCALE GENOMIC DNA]</scope>
</reference>
<evidence type="ECO:0000313" key="4">
    <source>
        <dbReference type="WBParaSite" id="HDID_0000040801-mRNA-1"/>
    </source>
</evidence>
<sequence length="148" mass="16710">MYGNTQPNQAFLPPDPPINGFQQFPSQPPSITIDNSVDLSDEDFIHNSGRRMKHDRSRAADFSKAFDRLRGMIPTHPRDRRLSKSEILRLATSYIRHLSTILATGIPPSQHPCMKPSNSTNFSGDKSRICTFCINEHLKGYSKNPKEA</sequence>
<dbReference type="GO" id="GO:0046983">
    <property type="term" value="F:protein dimerization activity"/>
    <property type="evidence" value="ECO:0007669"/>
    <property type="project" value="InterPro"/>
</dbReference>
<dbReference type="AlphaFoldDB" id="A0A0R3S8E3"/>
<dbReference type="SUPFAM" id="SSF47459">
    <property type="entry name" value="HLH, helix-loop-helix DNA-binding domain"/>
    <property type="match status" value="1"/>
</dbReference>
<accession>A0A0R3S8E3</accession>
<dbReference type="PANTHER" id="PTHR23349">
    <property type="entry name" value="BASIC HELIX-LOOP-HELIX TRANSCRIPTION FACTOR, TWIST"/>
    <property type="match status" value="1"/>
</dbReference>